<feature type="compositionally biased region" description="Low complexity" evidence="1">
    <location>
        <begin position="27"/>
        <end position="41"/>
    </location>
</feature>
<feature type="transmembrane region" description="Helical" evidence="2">
    <location>
        <begin position="243"/>
        <end position="267"/>
    </location>
</feature>
<feature type="transmembrane region" description="Helical" evidence="2">
    <location>
        <begin position="221"/>
        <end position="237"/>
    </location>
</feature>
<evidence type="ECO:0000256" key="2">
    <source>
        <dbReference type="SAM" id="Phobius"/>
    </source>
</evidence>
<organism evidence="3">
    <name type="scientific">uncultured marine group II/III euryarchaeote KM3_110_E06</name>
    <dbReference type="NCBI Taxonomy" id="1457852"/>
    <lineage>
        <taxon>Archaea</taxon>
        <taxon>Methanobacteriati</taxon>
        <taxon>Methanobacteriota</taxon>
        <taxon>environmental samples</taxon>
    </lineage>
</organism>
<feature type="region of interest" description="Disordered" evidence="1">
    <location>
        <begin position="26"/>
        <end position="75"/>
    </location>
</feature>
<evidence type="ECO:0000256" key="1">
    <source>
        <dbReference type="SAM" id="MobiDB-lite"/>
    </source>
</evidence>
<sequence>MSEFSEDEPLEDRLRRLMHRIDDLSHEASAAASERFSSVSEDFSSRMEEMGKDLKQRHEGLRERSAERRAEKKRVVRDTAPPVVDSIKGVEQSKVVEPIPTGLMVYSEPKPGLMSKISTAFFNHMQYTFPAIILFSSVIWIGYYAEATIAGRFLESFSDVTGISKSAFSLLFFWGWLPGVILTFPLFSGSEAQLTGILDLVSLMFILGSIGFIYRIRLSPVIVITALGIALVGRIAIPLQEGAILADLAILELLTILLFTILFGFLLTLPRFPKNEATPAEIGLQIDHEILASESDNESEASKQAMEFLWYDSDMSDPTDTLPRPKRPRGRSEYEMYEWVLLLVNLVLWPISIISTMVVGANTEFMGMGPFNFDENWLLLIGAWAPTAFFFYLLYRMDAAARDGQTYHMEKVGYQEAMTRYTEAKNAYLELLTLKAEVRKQEIIDENPSLDLGSTPRPSE</sequence>
<proteinExistence type="predicted"/>
<name>A0A075G7G0_9EURY</name>
<feature type="transmembrane region" description="Helical" evidence="2">
    <location>
        <begin position="377"/>
        <end position="395"/>
    </location>
</feature>
<dbReference type="AlphaFoldDB" id="A0A075G7G0"/>
<reference evidence="3" key="1">
    <citation type="journal article" date="2014" name="Genome Biol. Evol.">
        <title>Pangenome evidence for extensive interdomain horizontal transfer affecting lineage core and shell genes in uncultured planktonic thaumarchaeota and euryarchaeota.</title>
        <authorList>
            <person name="Deschamps P."/>
            <person name="Zivanovic Y."/>
            <person name="Moreira D."/>
            <person name="Rodriguez-Valera F."/>
            <person name="Lopez-Garcia P."/>
        </authorList>
    </citation>
    <scope>NUCLEOTIDE SEQUENCE</scope>
</reference>
<feature type="transmembrane region" description="Helical" evidence="2">
    <location>
        <begin position="166"/>
        <end position="187"/>
    </location>
</feature>
<feature type="transmembrane region" description="Helical" evidence="2">
    <location>
        <begin position="193"/>
        <end position="214"/>
    </location>
</feature>
<feature type="transmembrane region" description="Helical" evidence="2">
    <location>
        <begin position="336"/>
        <end position="357"/>
    </location>
</feature>
<dbReference type="EMBL" id="KF900565">
    <property type="protein sequence ID" value="AIE99508.1"/>
    <property type="molecule type" value="Genomic_DNA"/>
</dbReference>
<feature type="transmembrane region" description="Helical" evidence="2">
    <location>
        <begin position="127"/>
        <end position="145"/>
    </location>
</feature>
<feature type="compositionally biased region" description="Basic and acidic residues" evidence="1">
    <location>
        <begin position="43"/>
        <end position="70"/>
    </location>
</feature>
<accession>A0A075G7G0</accession>
<keyword evidence="2" id="KW-0812">Transmembrane</keyword>
<evidence type="ECO:0000313" key="3">
    <source>
        <dbReference type="EMBL" id="AIE99508.1"/>
    </source>
</evidence>
<keyword evidence="2" id="KW-0472">Membrane</keyword>
<keyword evidence="2" id="KW-1133">Transmembrane helix</keyword>
<protein>
    <submittedName>
        <fullName evidence="3">Uncharacterized protein</fullName>
    </submittedName>
</protein>